<comment type="caution">
    <text evidence="1">The sequence shown here is derived from an EMBL/GenBank/DDBJ whole genome shotgun (WGS) entry which is preliminary data.</text>
</comment>
<accession>A0A9P4R1I7</accession>
<feature type="non-terminal residue" evidence="1">
    <location>
        <position position="1"/>
    </location>
</feature>
<evidence type="ECO:0000313" key="2">
    <source>
        <dbReference type="Proteomes" id="UP000799444"/>
    </source>
</evidence>
<sequence length="60" mass="6411">VSCSESDTRVDPSRYFNLSANTTSVVKTAGGRTAEAVNTLHSLDQTSRIGMIVVVQHSSE</sequence>
<dbReference type="Gene3D" id="3.40.1050.10">
    <property type="entry name" value="Carbonic anhydrase"/>
    <property type="match status" value="1"/>
</dbReference>
<name>A0A9P4R1I7_9PLEO</name>
<evidence type="ECO:0000313" key="1">
    <source>
        <dbReference type="EMBL" id="KAF2735340.1"/>
    </source>
</evidence>
<reference evidence="1" key="1">
    <citation type="journal article" date="2020" name="Stud. Mycol.">
        <title>101 Dothideomycetes genomes: a test case for predicting lifestyles and emergence of pathogens.</title>
        <authorList>
            <person name="Haridas S."/>
            <person name="Albert R."/>
            <person name="Binder M."/>
            <person name="Bloem J."/>
            <person name="Labutti K."/>
            <person name="Salamov A."/>
            <person name="Andreopoulos B."/>
            <person name="Baker S."/>
            <person name="Barry K."/>
            <person name="Bills G."/>
            <person name="Bluhm B."/>
            <person name="Cannon C."/>
            <person name="Castanera R."/>
            <person name="Culley D."/>
            <person name="Daum C."/>
            <person name="Ezra D."/>
            <person name="Gonzalez J."/>
            <person name="Henrissat B."/>
            <person name="Kuo A."/>
            <person name="Liang C."/>
            <person name="Lipzen A."/>
            <person name="Lutzoni F."/>
            <person name="Magnuson J."/>
            <person name="Mondo S."/>
            <person name="Nolan M."/>
            <person name="Ohm R."/>
            <person name="Pangilinan J."/>
            <person name="Park H.-J."/>
            <person name="Ramirez L."/>
            <person name="Alfaro M."/>
            <person name="Sun H."/>
            <person name="Tritt A."/>
            <person name="Yoshinaga Y."/>
            <person name="Zwiers L.-H."/>
            <person name="Turgeon B."/>
            <person name="Goodwin S."/>
            <person name="Spatafora J."/>
            <person name="Crous P."/>
            <person name="Grigoriev I."/>
        </authorList>
    </citation>
    <scope>NUCLEOTIDE SEQUENCE</scope>
    <source>
        <strain evidence="1">CBS 125425</strain>
    </source>
</reference>
<gene>
    <name evidence="1" type="ORF">EJ04DRAFT_435297</name>
</gene>
<proteinExistence type="predicted"/>
<dbReference type="InterPro" id="IPR036874">
    <property type="entry name" value="Carbonic_anhydrase_sf"/>
</dbReference>
<organism evidence="1 2">
    <name type="scientific">Polyplosphaeria fusca</name>
    <dbReference type="NCBI Taxonomy" id="682080"/>
    <lineage>
        <taxon>Eukaryota</taxon>
        <taxon>Fungi</taxon>
        <taxon>Dikarya</taxon>
        <taxon>Ascomycota</taxon>
        <taxon>Pezizomycotina</taxon>
        <taxon>Dothideomycetes</taxon>
        <taxon>Pleosporomycetidae</taxon>
        <taxon>Pleosporales</taxon>
        <taxon>Tetraplosphaeriaceae</taxon>
        <taxon>Polyplosphaeria</taxon>
    </lineage>
</organism>
<protein>
    <submittedName>
        <fullName evidence="1">Uncharacterized protein</fullName>
    </submittedName>
</protein>
<dbReference type="GO" id="GO:0008270">
    <property type="term" value="F:zinc ion binding"/>
    <property type="evidence" value="ECO:0007669"/>
    <property type="project" value="InterPro"/>
</dbReference>
<keyword evidence="2" id="KW-1185">Reference proteome</keyword>
<dbReference type="GO" id="GO:0004089">
    <property type="term" value="F:carbonate dehydratase activity"/>
    <property type="evidence" value="ECO:0007669"/>
    <property type="project" value="InterPro"/>
</dbReference>
<dbReference type="OrthoDB" id="10248475at2759"/>
<dbReference type="EMBL" id="ML996137">
    <property type="protein sequence ID" value="KAF2735340.1"/>
    <property type="molecule type" value="Genomic_DNA"/>
</dbReference>
<dbReference type="Proteomes" id="UP000799444">
    <property type="component" value="Unassembled WGS sequence"/>
</dbReference>
<dbReference type="AlphaFoldDB" id="A0A9P4R1I7"/>